<gene>
    <name evidence="1" type="ORF">QNA08_07495</name>
</gene>
<comment type="caution">
    <text evidence="1">The sequence shown here is derived from an EMBL/GenBank/DDBJ whole genome shotgun (WGS) entry which is preliminary data.</text>
</comment>
<protein>
    <submittedName>
        <fullName evidence="1">Uncharacterized protein</fullName>
    </submittedName>
</protein>
<accession>A0ABT7AGE0</accession>
<evidence type="ECO:0000313" key="1">
    <source>
        <dbReference type="EMBL" id="MDJ1158077.1"/>
    </source>
</evidence>
<dbReference type="Proteomes" id="UP001321492">
    <property type="component" value="Unassembled WGS sequence"/>
</dbReference>
<reference evidence="1 2" key="1">
    <citation type="submission" date="2023-05" db="EMBL/GenBank/DDBJ databases">
        <title>Chelatococcus sp. nov., a moderately thermophilic bacterium isolated from hot spring microbial mat.</title>
        <authorList>
            <person name="Hu C.-J."/>
            <person name="Li W.-J."/>
        </authorList>
    </citation>
    <scope>NUCLEOTIDE SEQUENCE [LARGE SCALE GENOMIC DNA]</scope>
    <source>
        <strain evidence="1 2">SYSU G07232</strain>
    </source>
</reference>
<keyword evidence="2" id="KW-1185">Reference proteome</keyword>
<dbReference type="RefSeq" id="WP_283740058.1">
    <property type="nucleotide sequence ID" value="NZ_JASJEV010000003.1"/>
</dbReference>
<organism evidence="1 2">
    <name type="scientific">Chelatococcus albus</name>
    <dbReference type="NCBI Taxonomy" id="3047466"/>
    <lineage>
        <taxon>Bacteria</taxon>
        <taxon>Pseudomonadati</taxon>
        <taxon>Pseudomonadota</taxon>
        <taxon>Alphaproteobacteria</taxon>
        <taxon>Hyphomicrobiales</taxon>
        <taxon>Chelatococcaceae</taxon>
        <taxon>Chelatococcus</taxon>
    </lineage>
</organism>
<name>A0ABT7AGE0_9HYPH</name>
<sequence length="49" mass="5134">MKAHLKGLADRKVSALVELCGDVNVLAPEIAKLGLKTDGVARTSICLKS</sequence>
<dbReference type="EMBL" id="JASJEV010000003">
    <property type="protein sequence ID" value="MDJ1158077.1"/>
    <property type="molecule type" value="Genomic_DNA"/>
</dbReference>
<evidence type="ECO:0000313" key="2">
    <source>
        <dbReference type="Proteomes" id="UP001321492"/>
    </source>
</evidence>
<proteinExistence type="predicted"/>